<comment type="caution">
    <text evidence="5">The sequence shown here is derived from an EMBL/GenBank/DDBJ whole genome shotgun (WGS) entry which is preliminary data.</text>
</comment>
<name>A0ABR4KXD9_9EURO</name>
<dbReference type="EMBL" id="JBFXLR010000007">
    <property type="protein sequence ID" value="KAL2856742.1"/>
    <property type="molecule type" value="Genomic_DNA"/>
</dbReference>
<evidence type="ECO:0000256" key="3">
    <source>
        <dbReference type="RuleBase" id="RU361235"/>
    </source>
</evidence>
<keyword evidence="2 3" id="KW-0378">Hydrolase</keyword>
<sequence>MKLALLCGLLVCSAIETTALPTDTTEQSNSTGPIVNTRNGSYSGIHNSVYNQDLFLGVPYAQPPVGSLRFAPPRSLNATWAGYRAATELGPSCVGYGEDTEYGAHNYTSEDCLFVNIVRPAGKPVSALPVAVFIHGGGWETGSSSNGWYNMSFLVERSVQLGQPIVGVSLNYRLAGWGWLYSAEIVKEGSTNVGLRDQRLALHWIQENIASFGGDPSRVTIFGESAGSVSVGRHILAYNGRNDNLFHGAIGQSGSPAGIGGWNPNIEQLSVATANISESVCPDAIDKLACLRAADFEALNNAINATLSLPFAGPLYGPVVDGDIVAREPVKQLLDGAVVKVPYILGTNSDEASYYAGYGINTDQDLKEALMTNMGMNETQALALMARYPYYSDAEATSASPEVSNEQLNTTLGLQFKRANTIATDIFMGAPTRFAAQLWHAQNLSKIYIYNANTTISVGGRWYGAAHGFELPYTFYNLNGTGWEGDRVPFFAGNPFMGRPQPYRDLAAVMSGMWVGFFNTGIPYYKNQPVPQWPEYKGANSSIMIFDAQPAFLNTRLGKEPREDKRDFVMSQIF</sequence>
<accession>A0ABR4KXD9</accession>
<dbReference type="Gene3D" id="3.40.50.1820">
    <property type="entry name" value="alpha/beta hydrolase"/>
    <property type="match status" value="1"/>
</dbReference>
<feature type="domain" description="Carboxylesterase type B" evidence="4">
    <location>
        <begin position="33"/>
        <end position="551"/>
    </location>
</feature>
<dbReference type="InterPro" id="IPR029058">
    <property type="entry name" value="AB_hydrolase_fold"/>
</dbReference>
<comment type="similarity">
    <text evidence="1 3">Belongs to the type-B carboxylesterase/lipase family.</text>
</comment>
<feature type="signal peptide" evidence="3">
    <location>
        <begin position="1"/>
        <end position="19"/>
    </location>
</feature>
<feature type="chain" id="PRO_5044960626" description="Carboxylic ester hydrolase" evidence="3">
    <location>
        <begin position="20"/>
        <end position="574"/>
    </location>
</feature>
<evidence type="ECO:0000313" key="6">
    <source>
        <dbReference type="Proteomes" id="UP001610444"/>
    </source>
</evidence>
<dbReference type="EC" id="3.1.1.-" evidence="3"/>
<evidence type="ECO:0000256" key="1">
    <source>
        <dbReference type="ARBA" id="ARBA00005964"/>
    </source>
</evidence>
<dbReference type="InterPro" id="IPR050654">
    <property type="entry name" value="AChE-related_enzymes"/>
</dbReference>
<dbReference type="Pfam" id="PF00135">
    <property type="entry name" value="COesterase"/>
    <property type="match status" value="1"/>
</dbReference>
<dbReference type="InterPro" id="IPR019826">
    <property type="entry name" value="Carboxylesterase_B_AS"/>
</dbReference>
<dbReference type="PROSITE" id="PS00122">
    <property type="entry name" value="CARBOXYLESTERASE_B_1"/>
    <property type="match status" value="1"/>
</dbReference>
<keyword evidence="6" id="KW-1185">Reference proteome</keyword>
<dbReference type="InterPro" id="IPR002018">
    <property type="entry name" value="CarbesteraseB"/>
</dbReference>
<dbReference type="PROSITE" id="PS00941">
    <property type="entry name" value="CARBOXYLESTERASE_B_2"/>
    <property type="match status" value="1"/>
</dbReference>
<protein>
    <recommendedName>
        <fullName evidence="3">Carboxylic ester hydrolase</fullName>
        <ecNumber evidence="3">3.1.1.-</ecNumber>
    </recommendedName>
</protein>
<dbReference type="PANTHER" id="PTHR43918:SF4">
    <property type="entry name" value="CARBOXYLIC ESTER HYDROLASE"/>
    <property type="match status" value="1"/>
</dbReference>
<reference evidence="5 6" key="1">
    <citation type="submission" date="2024-07" db="EMBL/GenBank/DDBJ databases">
        <title>Section-level genome sequencing and comparative genomics of Aspergillus sections Usti and Cavernicolus.</title>
        <authorList>
            <consortium name="Lawrence Berkeley National Laboratory"/>
            <person name="Nybo J.L."/>
            <person name="Vesth T.C."/>
            <person name="Theobald S."/>
            <person name="Frisvad J.C."/>
            <person name="Larsen T.O."/>
            <person name="Kjaerboelling I."/>
            <person name="Rothschild-Mancinelli K."/>
            <person name="Lyhne E.K."/>
            <person name="Kogle M.E."/>
            <person name="Barry K."/>
            <person name="Clum A."/>
            <person name="Na H."/>
            <person name="Ledsgaard L."/>
            <person name="Lin J."/>
            <person name="Lipzen A."/>
            <person name="Kuo A."/>
            <person name="Riley R."/>
            <person name="Mondo S."/>
            <person name="LaButti K."/>
            <person name="Haridas S."/>
            <person name="Pangalinan J."/>
            <person name="Salamov A.A."/>
            <person name="Simmons B.A."/>
            <person name="Magnuson J.K."/>
            <person name="Chen J."/>
            <person name="Drula E."/>
            <person name="Henrissat B."/>
            <person name="Wiebenga A."/>
            <person name="Lubbers R.J."/>
            <person name="Gomes A.C."/>
            <person name="Macurrencykelacurrency M.R."/>
            <person name="Stajich J."/>
            <person name="Grigoriev I.V."/>
            <person name="Mortensen U.H."/>
            <person name="De vries R.P."/>
            <person name="Baker S.E."/>
            <person name="Andersen M.R."/>
        </authorList>
    </citation>
    <scope>NUCLEOTIDE SEQUENCE [LARGE SCALE GENOMIC DNA]</scope>
    <source>
        <strain evidence="5 6">CBS 756.74</strain>
    </source>
</reference>
<keyword evidence="3" id="KW-0732">Signal</keyword>
<dbReference type="SUPFAM" id="SSF53474">
    <property type="entry name" value="alpha/beta-Hydrolases"/>
    <property type="match status" value="1"/>
</dbReference>
<proteinExistence type="inferred from homology"/>
<evidence type="ECO:0000256" key="2">
    <source>
        <dbReference type="ARBA" id="ARBA00022801"/>
    </source>
</evidence>
<gene>
    <name evidence="5" type="ORF">BJX68DRAFT_263282</name>
</gene>
<dbReference type="RefSeq" id="XP_070902606.1">
    <property type="nucleotide sequence ID" value="XM_071044651.1"/>
</dbReference>
<dbReference type="Proteomes" id="UP001610444">
    <property type="component" value="Unassembled WGS sequence"/>
</dbReference>
<evidence type="ECO:0000259" key="4">
    <source>
        <dbReference type="Pfam" id="PF00135"/>
    </source>
</evidence>
<organism evidence="5 6">
    <name type="scientific">Aspergillus pseudodeflectus</name>
    <dbReference type="NCBI Taxonomy" id="176178"/>
    <lineage>
        <taxon>Eukaryota</taxon>
        <taxon>Fungi</taxon>
        <taxon>Dikarya</taxon>
        <taxon>Ascomycota</taxon>
        <taxon>Pezizomycotina</taxon>
        <taxon>Eurotiomycetes</taxon>
        <taxon>Eurotiomycetidae</taxon>
        <taxon>Eurotiales</taxon>
        <taxon>Aspergillaceae</taxon>
        <taxon>Aspergillus</taxon>
        <taxon>Aspergillus subgen. Nidulantes</taxon>
    </lineage>
</organism>
<dbReference type="InterPro" id="IPR019819">
    <property type="entry name" value="Carboxylesterase_B_CS"/>
</dbReference>
<dbReference type="GO" id="GO:0016787">
    <property type="term" value="F:hydrolase activity"/>
    <property type="evidence" value="ECO:0007669"/>
    <property type="project" value="UniProtKB-KW"/>
</dbReference>
<dbReference type="PANTHER" id="PTHR43918">
    <property type="entry name" value="ACETYLCHOLINESTERASE"/>
    <property type="match status" value="1"/>
</dbReference>
<dbReference type="GeneID" id="98159815"/>
<evidence type="ECO:0000313" key="5">
    <source>
        <dbReference type="EMBL" id="KAL2856742.1"/>
    </source>
</evidence>